<keyword evidence="2" id="KW-0378">Hydrolase</keyword>
<reference evidence="2 3" key="1">
    <citation type="journal article" date="2018" name="Front. Microbiol.">
        <title>Genome-Wide Analysis of Corynespora cassiicola Leaf Fall Disease Putative Effectors.</title>
        <authorList>
            <person name="Lopez D."/>
            <person name="Ribeiro S."/>
            <person name="Label P."/>
            <person name="Fumanal B."/>
            <person name="Venisse J.S."/>
            <person name="Kohler A."/>
            <person name="de Oliveira R.R."/>
            <person name="Labutti K."/>
            <person name="Lipzen A."/>
            <person name="Lail K."/>
            <person name="Bauer D."/>
            <person name="Ohm R.A."/>
            <person name="Barry K.W."/>
            <person name="Spatafora J."/>
            <person name="Grigoriev I.V."/>
            <person name="Martin F.M."/>
            <person name="Pujade-Renaud V."/>
        </authorList>
    </citation>
    <scope>NUCLEOTIDE SEQUENCE [LARGE SCALE GENOMIC DNA]</scope>
    <source>
        <strain evidence="2 3">Philippines</strain>
    </source>
</reference>
<accession>A0A2T2NTY0</accession>
<dbReference type="EMBL" id="KZ678133">
    <property type="protein sequence ID" value="PSN68844.1"/>
    <property type="molecule type" value="Genomic_DNA"/>
</dbReference>
<dbReference type="GO" id="GO:0016787">
    <property type="term" value="F:hydrolase activity"/>
    <property type="evidence" value="ECO:0007669"/>
    <property type="project" value="UniProtKB-KW"/>
</dbReference>
<dbReference type="Gene3D" id="3.40.50.1820">
    <property type="entry name" value="alpha/beta hydrolase"/>
    <property type="match status" value="1"/>
</dbReference>
<dbReference type="PANTHER" id="PTHR17630">
    <property type="entry name" value="DIENELACTONE HYDROLASE"/>
    <property type="match status" value="1"/>
</dbReference>
<protein>
    <submittedName>
        <fullName evidence="2">Alpha/beta-hydrolase</fullName>
    </submittedName>
</protein>
<organism evidence="2 3">
    <name type="scientific">Corynespora cassiicola Philippines</name>
    <dbReference type="NCBI Taxonomy" id="1448308"/>
    <lineage>
        <taxon>Eukaryota</taxon>
        <taxon>Fungi</taxon>
        <taxon>Dikarya</taxon>
        <taxon>Ascomycota</taxon>
        <taxon>Pezizomycotina</taxon>
        <taxon>Dothideomycetes</taxon>
        <taxon>Pleosporomycetidae</taxon>
        <taxon>Pleosporales</taxon>
        <taxon>Corynesporascaceae</taxon>
        <taxon>Corynespora</taxon>
    </lineage>
</organism>
<feature type="domain" description="Dienelactone hydrolase" evidence="1">
    <location>
        <begin position="28"/>
        <end position="291"/>
    </location>
</feature>
<dbReference type="AlphaFoldDB" id="A0A2T2NTY0"/>
<dbReference type="InterPro" id="IPR002925">
    <property type="entry name" value="Dienelactn_hydro"/>
</dbReference>
<dbReference type="SUPFAM" id="SSF53474">
    <property type="entry name" value="alpha/beta-Hydrolases"/>
    <property type="match status" value="1"/>
</dbReference>
<dbReference type="STRING" id="1448308.A0A2T2NTY0"/>
<gene>
    <name evidence="2" type="ORF">BS50DRAFT_326153</name>
</gene>
<proteinExistence type="predicted"/>
<evidence type="ECO:0000313" key="3">
    <source>
        <dbReference type="Proteomes" id="UP000240883"/>
    </source>
</evidence>
<dbReference type="InterPro" id="IPR029058">
    <property type="entry name" value="AB_hydrolase_fold"/>
</dbReference>
<dbReference type="PANTHER" id="PTHR17630:SF105">
    <property type="entry name" value="DIENELACTONE HYDROLASE FAMILY PROTEIN (AFU_ORTHOLOGUE AFUA_4G08790)"/>
    <property type="match status" value="1"/>
</dbReference>
<evidence type="ECO:0000259" key="1">
    <source>
        <dbReference type="Pfam" id="PF01738"/>
    </source>
</evidence>
<name>A0A2T2NTY0_CORCC</name>
<keyword evidence="3" id="KW-1185">Reference proteome</keyword>
<dbReference type="Proteomes" id="UP000240883">
    <property type="component" value="Unassembled WGS sequence"/>
</dbReference>
<dbReference type="Pfam" id="PF01738">
    <property type="entry name" value="DLH"/>
    <property type="match status" value="1"/>
</dbReference>
<evidence type="ECO:0000313" key="2">
    <source>
        <dbReference type="EMBL" id="PSN68844.1"/>
    </source>
</evidence>
<dbReference type="OrthoDB" id="17560at2759"/>
<sequence>MSCPDCFRGGKATGDPQGTTTTLHGVSTYIAGPPDFQPKSASTIIYFTDAFGPTFLNNKLLADAYASGTGLSVLVPDLIPGGAISADALELMDGAGASVSLFDIPGQLWRAWSVARVLSHFAPFLWRAYPSYRTCTQPCVEFARKVRAEMPEGAKLGVAGFCWGGYQALALSAMAAVDGGEDRLVDAEFCAHPSALDCPKDIVDAVVKFKTPVSIAHAREDMALKTQAVEDSEAILRQKVGNGEGEGGYYYQIKIYEGVGHGFAVRAKPGSNVEADAADEAKAQAVEWFKRWL</sequence>